<accession>A0A368BN50</accession>
<dbReference type="AlphaFoldDB" id="A0A368BN50"/>
<proteinExistence type="predicted"/>
<name>A0A368BN50_9GAMM</name>
<evidence type="ECO:0000313" key="2">
    <source>
        <dbReference type="Proteomes" id="UP000252147"/>
    </source>
</evidence>
<dbReference type="EMBL" id="QOPD01000002">
    <property type="protein sequence ID" value="RCL38749.1"/>
    <property type="molecule type" value="Genomic_DNA"/>
</dbReference>
<sequence>MKIKFHSFIFLLVAVLQSYQLNTKDKFSTVLYVQNESICSDCILQLKNHFYKYPKNFEIFLSTKSWVRSYFISSTHNLQTYHVIIKEPFVKKSEGIYFDTNLNLFHLPFNGKLPSFDFEDALTKEDIAELNQILNLKLTQHLLHIAWTKMFGWELTYNFGVVLIGKKNFIKKISKLEKILEEKCCDELNRVILDLRYDKGYVIKKLDV</sequence>
<protein>
    <submittedName>
        <fullName evidence="1">Uncharacterized protein</fullName>
    </submittedName>
</protein>
<evidence type="ECO:0000313" key="1">
    <source>
        <dbReference type="EMBL" id="RCL38749.1"/>
    </source>
</evidence>
<organism evidence="1 2">
    <name type="scientific">SAR86 cluster bacterium</name>
    <dbReference type="NCBI Taxonomy" id="2030880"/>
    <lineage>
        <taxon>Bacteria</taxon>
        <taxon>Pseudomonadati</taxon>
        <taxon>Pseudomonadota</taxon>
        <taxon>Gammaproteobacteria</taxon>
        <taxon>SAR86 cluster</taxon>
    </lineage>
</organism>
<reference evidence="1 2" key="1">
    <citation type="journal article" date="2018" name="Microbiome">
        <title>Fine metagenomic profile of the Mediterranean stratified and mixed water columns revealed by assembly and recruitment.</title>
        <authorList>
            <person name="Haro-Moreno J.M."/>
            <person name="Lopez-Perez M."/>
            <person name="De La Torre J.R."/>
            <person name="Picazo A."/>
            <person name="Camacho A."/>
            <person name="Rodriguez-Valera F."/>
        </authorList>
    </citation>
    <scope>NUCLEOTIDE SEQUENCE [LARGE SCALE GENOMIC DNA]</scope>
    <source>
        <strain evidence="1">MED-G83</strain>
    </source>
</reference>
<comment type="caution">
    <text evidence="1">The sequence shown here is derived from an EMBL/GenBank/DDBJ whole genome shotgun (WGS) entry which is preliminary data.</text>
</comment>
<dbReference type="Proteomes" id="UP000252147">
    <property type="component" value="Unassembled WGS sequence"/>
</dbReference>
<gene>
    <name evidence="1" type="ORF">DBW97_01690</name>
</gene>